<evidence type="ECO:0000259" key="4">
    <source>
        <dbReference type="Pfam" id="PF01397"/>
    </source>
</evidence>
<dbReference type="InterPro" id="IPR008949">
    <property type="entry name" value="Isoprenoid_synthase_dom_sf"/>
</dbReference>
<dbReference type="Gene3D" id="1.10.600.10">
    <property type="entry name" value="Farnesyl Diphosphate Synthase"/>
    <property type="match status" value="1"/>
</dbReference>
<dbReference type="InterPro" id="IPR036965">
    <property type="entry name" value="Terpene_synth_N_sf"/>
</dbReference>
<evidence type="ECO:0000313" key="6">
    <source>
        <dbReference type="EMBL" id="KAF8698955.1"/>
    </source>
</evidence>
<dbReference type="AlphaFoldDB" id="A0A835BG71"/>
<protein>
    <submittedName>
        <fullName evidence="6">Uncharacterized protein</fullName>
    </submittedName>
</protein>
<dbReference type="CDD" id="cd00684">
    <property type="entry name" value="Terpene_cyclase_plant_C1"/>
    <property type="match status" value="1"/>
</dbReference>
<dbReference type="SFLD" id="SFLDS00005">
    <property type="entry name" value="Isoprenoid_Synthase_Type_I"/>
    <property type="match status" value="1"/>
</dbReference>
<comment type="cofactor">
    <cofactor evidence="1">
        <name>Mn(2+)</name>
        <dbReference type="ChEBI" id="CHEBI:29035"/>
    </cofactor>
</comment>
<dbReference type="EMBL" id="JACEFO010001859">
    <property type="protein sequence ID" value="KAF8698955.1"/>
    <property type="molecule type" value="Genomic_DNA"/>
</dbReference>
<dbReference type="InterPro" id="IPR044814">
    <property type="entry name" value="Terpene_cyclase_plant_C1"/>
</dbReference>
<keyword evidence="3" id="KW-0479">Metal-binding</keyword>
<evidence type="ECO:0000259" key="5">
    <source>
        <dbReference type="Pfam" id="PF03936"/>
    </source>
</evidence>
<gene>
    <name evidence="6" type="ORF">HU200_034782</name>
</gene>
<evidence type="ECO:0000256" key="2">
    <source>
        <dbReference type="ARBA" id="ARBA00001946"/>
    </source>
</evidence>
<proteinExistence type="predicted"/>
<evidence type="ECO:0000313" key="7">
    <source>
        <dbReference type="Proteomes" id="UP000636709"/>
    </source>
</evidence>
<sequence>MATVVVLCSGGGDYQQQRRRPSANYEPSSWDYDSICSSPTTQTQQQQQAHHDHHLLINRVRRLLLDDATTSSSRRLRLIHELQSVGVAYHFREEIRDILASIHHHGLSGDLDLHSAALLFRLLRGHGIPASTDMLLLRPFFFSSTNLHALYEASYLAFPGETVLDEARALAVQSLPAAYVQQQLPLHWTAPRLQAMWSLTKQQQAGDYETQIVRELARTDFNLVQSLHRRELAEVTRWWKHTGLQLQGEFARDRVVECFFCAACIAPEPELVDCREVLAKAGALIVHLDDIYDVYGTPEEVQAFTDAIAAWDCASSVELPEYMKVMYKAIWETSTTAADRVLRKQGYNVLPLYKKAWHELCKAFLTEARWHRQGYMPSLGEYLANGWVTSTGPLLLLHALPAAGAATGAPPRLVELASTIFRLCNDGASHQAESARGDAPSSIACCMAEAWCAGEGQARATVQGLIADTWKALNKEASSVAAQSMPVAMAADLCLNLARIIHCIYQDGDGITSPTHRMKHMVKDLLFNPI</sequence>
<dbReference type="Proteomes" id="UP000636709">
    <property type="component" value="Unassembled WGS sequence"/>
</dbReference>
<dbReference type="Gene3D" id="1.50.10.130">
    <property type="entry name" value="Terpene synthase, N-terminal domain"/>
    <property type="match status" value="1"/>
</dbReference>
<evidence type="ECO:0000256" key="3">
    <source>
        <dbReference type="ARBA" id="ARBA00022723"/>
    </source>
</evidence>
<keyword evidence="7" id="KW-1185">Reference proteome</keyword>
<dbReference type="GO" id="GO:0000287">
    <property type="term" value="F:magnesium ion binding"/>
    <property type="evidence" value="ECO:0007669"/>
    <property type="project" value="InterPro"/>
</dbReference>
<organism evidence="6 7">
    <name type="scientific">Digitaria exilis</name>
    <dbReference type="NCBI Taxonomy" id="1010633"/>
    <lineage>
        <taxon>Eukaryota</taxon>
        <taxon>Viridiplantae</taxon>
        <taxon>Streptophyta</taxon>
        <taxon>Embryophyta</taxon>
        <taxon>Tracheophyta</taxon>
        <taxon>Spermatophyta</taxon>
        <taxon>Magnoliopsida</taxon>
        <taxon>Liliopsida</taxon>
        <taxon>Poales</taxon>
        <taxon>Poaceae</taxon>
        <taxon>PACMAD clade</taxon>
        <taxon>Panicoideae</taxon>
        <taxon>Panicodae</taxon>
        <taxon>Paniceae</taxon>
        <taxon>Anthephorinae</taxon>
        <taxon>Digitaria</taxon>
    </lineage>
</organism>
<dbReference type="InterPro" id="IPR001906">
    <property type="entry name" value="Terpene_synth_N"/>
</dbReference>
<dbReference type="Pfam" id="PF01397">
    <property type="entry name" value="Terpene_synth"/>
    <property type="match status" value="1"/>
</dbReference>
<accession>A0A835BG71</accession>
<comment type="caution">
    <text evidence="6">The sequence shown here is derived from an EMBL/GenBank/DDBJ whole genome shotgun (WGS) entry which is preliminary data.</text>
</comment>
<dbReference type="InterPro" id="IPR050148">
    <property type="entry name" value="Terpene_synthase-like"/>
</dbReference>
<dbReference type="GO" id="GO:0010333">
    <property type="term" value="F:terpene synthase activity"/>
    <property type="evidence" value="ECO:0007669"/>
    <property type="project" value="InterPro"/>
</dbReference>
<dbReference type="SUPFAM" id="SSF48576">
    <property type="entry name" value="Terpenoid synthases"/>
    <property type="match status" value="1"/>
</dbReference>
<dbReference type="OrthoDB" id="1936865at2759"/>
<dbReference type="InterPro" id="IPR008930">
    <property type="entry name" value="Terpenoid_cyclase/PrenylTrfase"/>
</dbReference>
<dbReference type="SFLD" id="SFLDG01019">
    <property type="entry name" value="Terpene_Cyclase_Like_1_C_Termi"/>
    <property type="match status" value="1"/>
</dbReference>
<dbReference type="InterPro" id="IPR034741">
    <property type="entry name" value="Terpene_cyclase-like_1_C"/>
</dbReference>
<name>A0A835BG71_9POAL</name>
<comment type="cofactor">
    <cofactor evidence="2">
        <name>Mg(2+)</name>
        <dbReference type="ChEBI" id="CHEBI:18420"/>
    </cofactor>
</comment>
<dbReference type="SUPFAM" id="SSF48239">
    <property type="entry name" value="Terpenoid cyclases/Protein prenyltransferases"/>
    <property type="match status" value="1"/>
</dbReference>
<reference evidence="6" key="1">
    <citation type="submission" date="2020-07" db="EMBL/GenBank/DDBJ databases">
        <title>Genome sequence and genetic diversity analysis of an under-domesticated orphan crop, white fonio (Digitaria exilis).</title>
        <authorList>
            <person name="Bennetzen J.L."/>
            <person name="Chen S."/>
            <person name="Ma X."/>
            <person name="Wang X."/>
            <person name="Yssel A.E.J."/>
            <person name="Chaluvadi S.R."/>
            <person name="Johnson M."/>
            <person name="Gangashetty P."/>
            <person name="Hamidou F."/>
            <person name="Sanogo M.D."/>
            <person name="Zwaenepoel A."/>
            <person name="Wallace J."/>
            <person name="Van De Peer Y."/>
            <person name="Van Deynze A."/>
        </authorList>
    </citation>
    <scope>NUCLEOTIDE SEQUENCE</scope>
    <source>
        <tissue evidence="6">Leaves</tissue>
    </source>
</reference>
<dbReference type="InterPro" id="IPR005630">
    <property type="entry name" value="Terpene_synthase_metal-bd"/>
</dbReference>
<dbReference type="PANTHER" id="PTHR31225:SF232">
    <property type="entry name" value="TERPENE SYNTHASE METAL-BINDING DOMAIN-CONTAINING PROTEIN"/>
    <property type="match status" value="1"/>
</dbReference>
<feature type="domain" description="Terpene synthase N-terminal" evidence="4">
    <location>
        <begin position="33"/>
        <end position="179"/>
    </location>
</feature>
<feature type="domain" description="Terpene synthase metal-binding" evidence="5">
    <location>
        <begin position="243"/>
        <end position="471"/>
    </location>
</feature>
<dbReference type="GO" id="GO:0016102">
    <property type="term" value="P:diterpenoid biosynthetic process"/>
    <property type="evidence" value="ECO:0007669"/>
    <property type="project" value="InterPro"/>
</dbReference>
<evidence type="ECO:0000256" key="1">
    <source>
        <dbReference type="ARBA" id="ARBA00001936"/>
    </source>
</evidence>
<dbReference type="PANTHER" id="PTHR31225">
    <property type="entry name" value="OS04G0344100 PROTEIN-RELATED"/>
    <property type="match status" value="1"/>
</dbReference>
<dbReference type="Pfam" id="PF03936">
    <property type="entry name" value="Terpene_synth_C"/>
    <property type="match status" value="1"/>
</dbReference>